<evidence type="ECO:0000313" key="2">
    <source>
        <dbReference type="Proteomes" id="UP000003821"/>
    </source>
</evidence>
<comment type="caution">
    <text evidence="1">The sequence shown here is derived from an EMBL/GenBank/DDBJ whole genome shotgun (WGS) entry which is preliminary data.</text>
</comment>
<dbReference type="AlphaFoldDB" id="C7HRY8"/>
<accession>C7HRY8</accession>
<reference evidence="1 2" key="1">
    <citation type="submission" date="2009-08" db="EMBL/GenBank/DDBJ databases">
        <authorList>
            <person name="Muzny D."/>
            <person name="Qin X."/>
            <person name="Deng J."/>
            <person name="Jiang H."/>
            <person name="Liu Y."/>
            <person name="Qu J."/>
            <person name="Song X.-Z."/>
            <person name="Zhang L."/>
            <person name="Thornton R."/>
            <person name="Coyle M."/>
            <person name="Francisco L."/>
            <person name="Jackson L."/>
            <person name="Javaid M."/>
            <person name="Korchina V."/>
            <person name="Kovar C."/>
            <person name="Mata R."/>
            <person name="Mathew T."/>
            <person name="Ngo R."/>
            <person name="Nguyen L."/>
            <person name="Nguyen N."/>
            <person name="Okwuonu G."/>
            <person name="Ongeri F."/>
            <person name="Pham C."/>
            <person name="Simmons D."/>
            <person name="Wilczek-Boney K."/>
            <person name="Hale W."/>
            <person name="Jakkamsetti A."/>
            <person name="Pham P."/>
            <person name="Ruth R."/>
            <person name="San Lucas F."/>
            <person name="Warren J."/>
            <person name="Zhang J."/>
            <person name="Zhao Z."/>
            <person name="Zhou C."/>
            <person name="Zhu D."/>
            <person name="Lee S."/>
            <person name="Bess C."/>
            <person name="Blankenburg K."/>
            <person name="Forbes L."/>
            <person name="Fu Q."/>
            <person name="Gubbala S."/>
            <person name="Hirani K."/>
            <person name="Jayaseelan J.C."/>
            <person name="Lara F."/>
            <person name="Munidasa M."/>
            <person name="Palculict T."/>
            <person name="Patil S."/>
            <person name="Pu L.-L."/>
            <person name="Saada N."/>
            <person name="Tang L."/>
            <person name="Weissenberger G."/>
            <person name="Zhu Y."/>
            <person name="Hemphill L."/>
            <person name="Shang Y."/>
            <person name="Youmans B."/>
            <person name="Ayvaz T."/>
            <person name="Ross M."/>
            <person name="Santibanez J."/>
            <person name="Aqrawi P."/>
            <person name="Gross S."/>
            <person name="Joshi V."/>
            <person name="Fowler G."/>
            <person name="Nazareth L."/>
            <person name="Reid J."/>
            <person name="Worley K."/>
            <person name="Petrosino J."/>
            <person name="Highlander S."/>
            <person name="Gibbs R."/>
            <person name="Gibbs R."/>
        </authorList>
    </citation>
    <scope>NUCLEOTIDE SEQUENCE [LARGE SCALE GENOMIC DNA]</scope>
    <source>
        <strain evidence="1 2">ATCC 51170</strain>
    </source>
</reference>
<name>C7HRY8_9FIRM</name>
<proteinExistence type="predicted"/>
<dbReference type="EMBL" id="ACXU01000002">
    <property type="protein sequence ID" value="EEU13514.1"/>
    <property type="molecule type" value="Genomic_DNA"/>
</dbReference>
<dbReference type="Proteomes" id="UP000003821">
    <property type="component" value="Unassembled WGS sequence"/>
</dbReference>
<sequence>MRICILWQQYDKEFLFLVFLWEKLFFWKRNYIFIFKNFHSKKSIVKCKKKGL</sequence>
<gene>
    <name evidence="1" type="ORF">HMPREF0078_0010</name>
</gene>
<keyword evidence="2" id="KW-1185">Reference proteome</keyword>
<protein>
    <submittedName>
        <fullName evidence="1">Uncharacterized protein</fullName>
    </submittedName>
</protein>
<evidence type="ECO:0000313" key="1">
    <source>
        <dbReference type="EMBL" id="EEU13514.1"/>
    </source>
</evidence>
<dbReference type="HOGENOM" id="CLU_3076174_0_0_9"/>
<organism evidence="1 2">
    <name type="scientific">Anaerococcus vaginalis ATCC 51170</name>
    <dbReference type="NCBI Taxonomy" id="655811"/>
    <lineage>
        <taxon>Bacteria</taxon>
        <taxon>Bacillati</taxon>
        <taxon>Bacillota</taxon>
        <taxon>Tissierellia</taxon>
        <taxon>Tissierellales</taxon>
        <taxon>Peptoniphilaceae</taxon>
        <taxon>Anaerococcus</taxon>
    </lineage>
</organism>